<keyword evidence="2 8" id="KW-0479">Metal-binding</keyword>
<evidence type="ECO:0000259" key="10">
    <source>
        <dbReference type="PROSITE" id="PS51915"/>
    </source>
</evidence>
<keyword evidence="12" id="KW-1185">Reference proteome</keyword>
<dbReference type="EMBL" id="JH668662">
    <property type="protein sequence ID" value="KAG6460281.1"/>
    <property type="molecule type" value="Genomic_DNA"/>
</dbReference>
<accession>A0A922CW41</accession>
<dbReference type="Pfam" id="PF00096">
    <property type="entry name" value="zf-C2H2"/>
    <property type="match status" value="3"/>
</dbReference>
<dbReference type="PROSITE" id="PS51915">
    <property type="entry name" value="ZAD"/>
    <property type="match status" value="1"/>
</dbReference>
<evidence type="ECO:0000256" key="2">
    <source>
        <dbReference type="ARBA" id="ARBA00022723"/>
    </source>
</evidence>
<feature type="domain" description="C2H2-type" evidence="9">
    <location>
        <begin position="360"/>
        <end position="388"/>
    </location>
</feature>
<organism evidence="11 12">
    <name type="scientific">Manduca sexta</name>
    <name type="common">Tobacco hawkmoth</name>
    <name type="synonym">Tobacco hornworm</name>
    <dbReference type="NCBI Taxonomy" id="7130"/>
    <lineage>
        <taxon>Eukaryota</taxon>
        <taxon>Metazoa</taxon>
        <taxon>Ecdysozoa</taxon>
        <taxon>Arthropoda</taxon>
        <taxon>Hexapoda</taxon>
        <taxon>Insecta</taxon>
        <taxon>Pterygota</taxon>
        <taxon>Neoptera</taxon>
        <taxon>Endopterygota</taxon>
        <taxon>Lepidoptera</taxon>
        <taxon>Glossata</taxon>
        <taxon>Ditrysia</taxon>
        <taxon>Bombycoidea</taxon>
        <taxon>Sphingidae</taxon>
        <taxon>Sphinginae</taxon>
        <taxon>Sphingini</taxon>
        <taxon>Manduca</taxon>
    </lineage>
</organism>
<protein>
    <submittedName>
        <fullName evidence="11">Uncharacterized protein</fullName>
    </submittedName>
</protein>
<keyword evidence="4 7" id="KW-0863">Zinc-finger</keyword>
<dbReference type="AlphaFoldDB" id="A0A922CW41"/>
<dbReference type="PANTHER" id="PTHR24406">
    <property type="entry name" value="TRANSCRIPTIONAL REPRESSOR CTCFL-RELATED"/>
    <property type="match status" value="1"/>
</dbReference>
<keyword evidence="3" id="KW-0677">Repeat</keyword>
<dbReference type="InterPro" id="IPR050888">
    <property type="entry name" value="ZnF_C2H2-type_TF"/>
</dbReference>
<name>A0A922CW41_MANSE</name>
<dbReference type="GO" id="GO:0008270">
    <property type="term" value="F:zinc ion binding"/>
    <property type="evidence" value="ECO:0007669"/>
    <property type="project" value="UniProtKB-UniRule"/>
</dbReference>
<dbReference type="PROSITE" id="PS00028">
    <property type="entry name" value="ZINC_FINGER_C2H2_1"/>
    <property type="match status" value="9"/>
</dbReference>
<dbReference type="GO" id="GO:0005634">
    <property type="term" value="C:nucleus"/>
    <property type="evidence" value="ECO:0007669"/>
    <property type="project" value="UniProtKB-SubCell"/>
</dbReference>
<feature type="domain" description="C2H2-type" evidence="9">
    <location>
        <begin position="416"/>
        <end position="444"/>
    </location>
</feature>
<evidence type="ECO:0000256" key="5">
    <source>
        <dbReference type="ARBA" id="ARBA00022833"/>
    </source>
</evidence>
<evidence type="ECO:0000313" key="11">
    <source>
        <dbReference type="EMBL" id="KAG6460281.1"/>
    </source>
</evidence>
<reference evidence="11" key="2">
    <citation type="submission" date="2020-12" db="EMBL/GenBank/DDBJ databases">
        <authorList>
            <person name="Kanost M."/>
        </authorList>
    </citation>
    <scope>NUCLEOTIDE SEQUENCE</scope>
</reference>
<evidence type="ECO:0000256" key="6">
    <source>
        <dbReference type="ARBA" id="ARBA00023242"/>
    </source>
</evidence>
<evidence type="ECO:0000259" key="9">
    <source>
        <dbReference type="PROSITE" id="PS50157"/>
    </source>
</evidence>
<feature type="domain" description="C2H2-type" evidence="9">
    <location>
        <begin position="503"/>
        <end position="530"/>
    </location>
</feature>
<feature type="domain" description="C2H2-type" evidence="9">
    <location>
        <begin position="243"/>
        <end position="270"/>
    </location>
</feature>
<evidence type="ECO:0000256" key="3">
    <source>
        <dbReference type="ARBA" id="ARBA00022737"/>
    </source>
</evidence>
<feature type="binding site" evidence="8">
    <location>
        <position position="53"/>
    </location>
    <ligand>
        <name>Zn(2+)</name>
        <dbReference type="ChEBI" id="CHEBI:29105"/>
    </ligand>
</feature>
<feature type="domain" description="ZAD" evidence="10">
    <location>
        <begin position="4"/>
        <end position="80"/>
    </location>
</feature>
<evidence type="ECO:0000256" key="8">
    <source>
        <dbReference type="PROSITE-ProRule" id="PRU01263"/>
    </source>
</evidence>
<feature type="domain" description="C2H2-type" evidence="9">
    <location>
        <begin position="446"/>
        <end position="474"/>
    </location>
</feature>
<dbReference type="InterPro" id="IPR013087">
    <property type="entry name" value="Znf_C2H2_type"/>
</dbReference>
<dbReference type="SMART" id="SM00868">
    <property type="entry name" value="zf-AD"/>
    <property type="match status" value="1"/>
</dbReference>
<dbReference type="Gene3D" id="3.30.160.60">
    <property type="entry name" value="Classic Zinc Finger"/>
    <property type="match status" value="5"/>
</dbReference>
<keyword evidence="5 8" id="KW-0862">Zinc</keyword>
<feature type="binding site" evidence="8">
    <location>
        <position position="6"/>
    </location>
    <ligand>
        <name>Zn(2+)</name>
        <dbReference type="ChEBI" id="CHEBI:29105"/>
    </ligand>
</feature>
<sequence length="532" mass="62178">MNTQRCQCCLSENCYKDINNVYFRSGKTEIYSKMLLETFDIRVADYDGKSLICEECITKLREAIDFKHQVLQAQAIFFQSLTTIKLELPAAIDNLQSECDENQPNITLETHYTELEDNQKVENEGFADNNWNRQCQGQTLVVKVDPKQIIQDKVNFMDNEKNVIVEYSNTNKTNRRKCIKEGIKSKTVQRNKIPKVNKVKSLKTKPYNRQTKHIDAHKHQRENTIKLLLNSNVCLFTSYKTKFGCYLCKERFLDIKTLREHTKTHSNDKYIVSSVNHLRGLSYKNVDISNLACKMCEQTCQDLTELQTHLSASHGVEFSGSDNFLTPYKLENGLQCTICRQKFNTFLRLSIHMNTHSTNNVCEICGMSYINRSSLRLHVQALHREKTCTLCPSNFLNNSTKVKHMRTVHGLADYKRHCSLCEKTFRYSYLLLDHNIKDHGAKRSYSECGECGKKFPSENNLKVHIRNVHVKERNFPCSACDMRFFTKFDKQRHERTHEDARSFPCAHCDTRFKTKDSWRRHTKRQHDARPTT</sequence>
<feature type="binding site" evidence="8">
    <location>
        <position position="9"/>
    </location>
    <ligand>
        <name>Zn(2+)</name>
        <dbReference type="ChEBI" id="CHEBI:29105"/>
    </ligand>
</feature>
<dbReference type="SMART" id="SM00355">
    <property type="entry name" value="ZnF_C2H2"/>
    <property type="match status" value="9"/>
</dbReference>
<feature type="domain" description="C2H2-type" evidence="9">
    <location>
        <begin position="334"/>
        <end position="361"/>
    </location>
</feature>
<dbReference type="InterPro" id="IPR036236">
    <property type="entry name" value="Znf_C2H2_sf"/>
</dbReference>
<dbReference type="InterPro" id="IPR012934">
    <property type="entry name" value="Znf_AD"/>
</dbReference>
<evidence type="ECO:0000313" key="12">
    <source>
        <dbReference type="Proteomes" id="UP000791440"/>
    </source>
</evidence>
<dbReference type="PROSITE" id="PS50157">
    <property type="entry name" value="ZINC_FINGER_C2H2_2"/>
    <property type="match status" value="7"/>
</dbReference>
<keyword evidence="6" id="KW-0539">Nucleus</keyword>
<comment type="caution">
    <text evidence="11">The sequence shown here is derived from an EMBL/GenBank/DDBJ whole genome shotgun (WGS) entry which is preliminary data.</text>
</comment>
<proteinExistence type="predicted"/>
<dbReference type="SUPFAM" id="SSF57667">
    <property type="entry name" value="beta-beta-alpha zinc fingers"/>
    <property type="match status" value="4"/>
</dbReference>
<dbReference type="Gene3D" id="3.40.1800.20">
    <property type="match status" value="1"/>
</dbReference>
<comment type="subcellular location">
    <subcellularLocation>
        <location evidence="1">Nucleus</location>
    </subcellularLocation>
</comment>
<dbReference type="Proteomes" id="UP000791440">
    <property type="component" value="Unassembled WGS sequence"/>
</dbReference>
<evidence type="ECO:0000256" key="1">
    <source>
        <dbReference type="ARBA" id="ARBA00004123"/>
    </source>
</evidence>
<evidence type="ECO:0000256" key="7">
    <source>
        <dbReference type="PROSITE-ProRule" id="PRU00042"/>
    </source>
</evidence>
<evidence type="ECO:0000256" key="4">
    <source>
        <dbReference type="ARBA" id="ARBA00022771"/>
    </source>
</evidence>
<gene>
    <name evidence="11" type="ORF">O3G_MSEX011871</name>
</gene>
<feature type="binding site" evidence="8">
    <location>
        <position position="56"/>
    </location>
    <ligand>
        <name>Zn(2+)</name>
        <dbReference type="ChEBI" id="CHEBI:29105"/>
    </ligand>
</feature>
<reference evidence="11" key="1">
    <citation type="journal article" date="2016" name="Insect Biochem. Mol. Biol.">
        <title>Multifaceted biological insights from a draft genome sequence of the tobacco hornworm moth, Manduca sexta.</title>
        <authorList>
            <person name="Kanost M.R."/>
            <person name="Arrese E.L."/>
            <person name="Cao X."/>
            <person name="Chen Y.R."/>
            <person name="Chellapilla S."/>
            <person name="Goldsmith M.R."/>
            <person name="Grosse-Wilde E."/>
            <person name="Heckel D.G."/>
            <person name="Herndon N."/>
            <person name="Jiang H."/>
            <person name="Papanicolaou A."/>
            <person name="Qu J."/>
            <person name="Soulages J.L."/>
            <person name="Vogel H."/>
            <person name="Walters J."/>
            <person name="Waterhouse R.M."/>
            <person name="Ahn S.J."/>
            <person name="Almeida F.C."/>
            <person name="An C."/>
            <person name="Aqrawi P."/>
            <person name="Bretschneider A."/>
            <person name="Bryant W.B."/>
            <person name="Bucks S."/>
            <person name="Chao H."/>
            <person name="Chevignon G."/>
            <person name="Christen J.M."/>
            <person name="Clarke D.F."/>
            <person name="Dittmer N.T."/>
            <person name="Ferguson L.C.F."/>
            <person name="Garavelou S."/>
            <person name="Gordon K.H.J."/>
            <person name="Gunaratna R.T."/>
            <person name="Han Y."/>
            <person name="Hauser F."/>
            <person name="He Y."/>
            <person name="Heidel-Fischer H."/>
            <person name="Hirsh A."/>
            <person name="Hu Y."/>
            <person name="Jiang H."/>
            <person name="Kalra D."/>
            <person name="Klinner C."/>
            <person name="Konig C."/>
            <person name="Kovar C."/>
            <person name="Kroll A.R."/>
            <person name="Kuwar S.S."/>
            <person name="Lee S.L."/>
            <person name="Lehman R."/>
            <person name="Li K."/>
            <person name="Li Z."/>
            <person name="Liang H."/>
            <person name="Lovelace S."/>
            <person name="Lu Z."/>
            <person name="Mansfield J.H."/>
            <person name="McCulloch K.J."/>
            <person name="Mathew T."/>
            <person name="Morton B."/>
            <person name="Muzny D.M."/>
            <person name="Neunemann D."/>
            <person name="Ongeri F."/>
            <person name="Pauchet Y."/>
            <person name="Pu L.L."/>
            <person name="Pyrousis I."/>
            <person name="Rao X.J."/>
            <person name="Redding A."/>
            <person name="Roesel C."/>
            <person name="Sanchez-Gracia A."/>
            <person name="Schaack S."/>
            <person name="Shukla A."/>
            <person name="Tetreau G."/>
            <person name="Wang Y."/>
            <person name="Xiong G.H."/>
            <person name="Traut W."/>
            <person name="Walsh T.K."/>
            <person name="Worley K.C."/>
            <person name="Wu D."/>
            <person name="Wu W."/>
            <person name="Wu Y.Q."/>
            <person name="Zhang X."/>
            <person name="Zou Z."/>
            <person name="Zucker H."/>
            <person name="Briscoe A.D."/>
            <person name="Burmester T."/>
            <person name="Clem R.J."/>
            <person name="Feyereisen R."/>
            <person name="Grimmelikhuijzen C.J.P."/>
            <person name="Hamodrakas S.J."/>
            <person name="Hansson B.S."/>
            <person name="Huguet E."/>
            <person name="Jermiin L.S."/>
            <person name="Lan Q."/>
            <person name="Lehman H.K."/>
            <person name="Lorenzen M."/>
            <person name="Merzendorfer H."/>
            <person name="Michalopoulos I."/>
            <person name="Morton D.B."/>
            <person name="Muthukrishnan S."/>
            <person name="Oakeshott J.G."/>
            <person name="Palmer W."/>
            <person name="Park Y."/>
            <person name="Passarelli A.L."/>
            <person name="Rozas J."/>
            <person name="Schwartz L.M."/>
            <person name="Smith W."/>
            <person name="Southgate A."/>
            <person name="Vilcinskas A."/>
            <person name="Vogt R."/>
            <person name="Wang P."/>
            <person name="Werren J."/>
            <person name="Yu X.Q."/>
            <person name="Zhou J.J."/>
            <person name="Brown S.J."/>
            <person name="Scherer S.E."/>
            <person name="Richards S."/>
            <person name="Blissard G.W."/>
        </authorList>
    </citation>
    <scope>NUCLEOTIDE SEQUENCE</scope>
</reference>
<feature type="domain" description="C2H2-type" evidence="9">
    <location>
        <begin position="475"/>
        <end position="502"/>
    </location>
</feature>